<dbReference type="RefSeq" id="WP_315952820.1">
    <property type="nucleotide sequence ID" value="NZ_JAWCUD010000005.1"/>
</dbReference>
<dbReference type="Gene3D" id="3.30.450.20">
    <property type="entry name" value="PAS domain"/>
    <property type="match status" value="2"/>
</dbReference>
<reference evidence="10 11" key="1">
    <citation type="submission" date="2023-10" db="EMBL/GenBank/DDBJ databases">
        <title>Paenibacillus strain PFR10 Genome sequencing and assembly.</title>
        <authorList>
            <person name="Kim I."/>
        </authorList>
    </citation>
    <scope>NUCLEOTIDE SEQUENCE [LARGE SCALE GENOMIC DNA]</scope>
    <source>
        <strain evidence="10 11">PFR10</strain>
    </source>
</reference>
<keyword evidence="2" id="KW-1003">Cell membrane</keyword>
<dbReference type="Pfam" id="PF06580">
    <property type="entry name" value="His_kinase"/>
    <property type="match status" value="1"/>
</dbReference>
<protein>
    <submittedName>
        <fullName evidence="10">Histidine kinase</fullName>
    </submittedName>
</protein>
<dbReference type="InterPro" id="IPR003660">
    <property type="entry name" value="HAMP_dom"/>
</dbReference>
<comment type="subcellular location">
    <subcellularLocation>
        <location evidence="1">Cell membrane</location>
        <topology evidence="1">Multi-pass membrane protein</topology>
    </subcellularLocation>
</comment>
<gene>
    <name evidence="10" type="ORF">RQP52_16165</name>
</gene>
<keyword evidence="6 8" id="KW-1133">Transmembrane helix</keyword>
<evidence type="ECO:0000256" key="6">
    <source>
        <dbReference type="ARBA" id="ARBA00022989"/>
    </source>
</evidence>
<keyword evidence="3" id="KW-0597">Phosphoprotein</keyword>
<dbReference type="PROSITE" id="PS50885">
    <property type="entry name" value="HAMP"/>
    <property type="match status" value="1"/>
</dbReference>
<dbReference type="EMBL" id="JAWCUD010000005">
    <property type="protein sequence ID" value="MDU0202620.1"/>
    <property type="molecule type" value="Genomic_DNA"/>
</dbReference>
<comment type="caution">
    <text evidence="10">The sequence shown here is derived from an EMBL/GenBank/DDBJ whole genome shotgun (WGS) entry which is preliminary data.</text>
</comment>
<dbReference type="PANTHER" id="PTHR34220:SF7">
    <property type="entry name" value="SENSOR HISTIDINE KINASE YPDA"/>
    <property type="match status" value="1"/>
</dbReference>
<sequence>MYTYFCSATLSRDLLPARSKVNRQEVDTIRQSIRFRLSLLFFITIVIPIVGIVVKLPSYYLDLIKEQESSLLEGTLTALTFDIQTYLDDLERMTVTPYLNNEVMLALKLKSTSQWKLLTPYEQYEAEEVLNKTLPSYLKNMRKDILGTILLPMDGSVYITPPLSFSDQAVKGFPFKEQDWYIKAVKADGNVAFTGVHKQDYLNNVDSEVFSVTRLIKDPDSSRPLGIIMADADTVLLDQMMKGIRLSKGAKVVILDDNQQLIYANQPISGDMQRQIASGSRTVMDVKDSYTVVRETISRSNWVIAILSPEAFIQAHLKRVYWIGTAFAASGLLIALILYFTVSHWIVTPFKQMIQVMKRVQRGDMNTLYRVKGNDEISQLGSNLNTMIYKLDELIDREYKAVLGKRNAEYRALQSQIQPHFLYNTLNGFIGLNRTGQSMQLERAILSLSGMLRYTLEHNDWAQLQEEIDFINKYCGLQLVRFAEKIQVHISCDPDALSLLIPKLLLQPIIENAIIHGIEPCDHSCELRMDIHMQSIPGEKEEVLAIHISDNGVGFESSKVQEGLGIRNVRERLQLSFEGASMSIHSAKDQGTSVQILIPLKDVRRG</sequence>
<dbReference type="InterPro" id="IPR033479">
    <property type="entry name" value="dCache_1"/>
</dbReference>
<dbReference type="Pfam" id="PF02743">
    <property type="entry name" value="dCache_1"/>
    <property type="match status" value="1"/>
</dbReference>
<dbReference type="SMART" id="SM00304">
    <property type="entry name" value="HAMP"/>
    <property type="match status" value="1"/>
</dbReference>
<proteinExistence type="predicted"/>
<evidence type="ECO:0000256" key="4">
    <source>
        <dbReference type="ARBA" id="ARBA00022679"/>
    </source>
</evidence>
<dbReference type="Pfam" id="PF00672">
    <property type="entry name" value="HAMP"/>
    <property type="match status" value="1"/>
</dbReference>
<dbReference type="CDD" id="cd06225">
    <property type="entry name" value="HAMP"/>
    <property type="match status" value="1"/>
</dbReference>
<organism evidence="10 11">
    <name type="scientific">Paenibacillus violae</name>
    <dbReference type="NCBI Taxonomy" id="3077234"/>
    <lineage>
        <taxon>Bacteria</taxon>
        <taxon>Bacillati</taxon>
        <taxon>Bacillota</taxon>
        <taxon>Bacilli</taxon>
        <taxon>Bacillales</taxon>
        <taxon>Paenibacillaceae</taxon>
        <taxon>Paenibacillus</taxon>
    </lineage>
</organism>
<evidence type="ECO:0000256" key="7">
    <source>
        <dbReference type="ARBA" id="ARBA00023136"/>
    </source>
</evidence>
<accession>A0ABU3REB5</accession>
<dbReference type="Gene3D" id="1.10.287.130">
    <property type="match status" value="1"/>
</dbReference>
<evidence type="ECO:0000256" key="3">
    <source>
        <dbReference type="ARBA" id="ARBA00022553"/>
    </source>
</evidence>
<keyword evidence="7 8" id="KW-0472">Membrane</keyword>
<dbReference type="Gene3D" id="3.30.565.10">
    <property type="entry name" value="Histidine kinase-like ATPase, C-terminal domain"/>
    <property type="match status" value="1"/>
</dbReference>
<dbReference type="InterPro" id="IPR036890">
    <property type="entry name" value="HATPase_C_sf"/>
</dbReference>
<keyword evidence="10" id="KW-0418">Kinase</keyword>
<evidence type="ECO:0000313" key="11">
    <source>
        <dbReference type="Proteomes" id="UP001260980"/>
    </source>
</evidence>
<keyword evidence="11" id="KW-1185">Reference proteome</keyword>
<evidence type="ECO:0000313" key="10">
    <source>
        <dbReference type="EMBL" id="MDU0202620.1"/>
    </source>
</evidence>
<evidence type="ECO:0000256" key="2">
    <source>
        <dbReference type="ARBA" id="ARBA00022475"/>
    </source>
</evidence>
<feature type="domain" description="HAMP" evidence="9">
    <location>
        <begin position="344"/>
        <end position="396"/>
    </location>
</feature>
<dbReference type="Proteomes" id="UP001260980">
    <property type="component" value="Unassembled WGS sequence"/>
</dbReference>
<keyword evidence="5 8" id="KW-0812">Transmembrane</keyword>
<evidence type="ECO:0000256" key="8">
    <source>
        <dbReference type="SAM" id="Phobius"/>
    </source>
</evidence>
<evidence type="ECO:0000259" key="9">
    <source>
        <dbReference type="PROSITE" id="PS50885"/>
    </source>
</evidence>
<name>A0ABU3REB5_9BACL</name>
<keyword evidence="4" id="KW-0808">Transferase</keyword>
<dbReference type="GO" id="GO:0016301">
    <property type="term" value="F:kinase activity"/>
    <property type="evidence" value="ECO:0007669"/>
    <property type="project" value="UniProtKB-KW"/>
</dbReference>
<feature type="transmembrane region" description="Helical" evidence="8">
    <location>
        <begin position="39"/>
        <end position="61"/>
    </location>
</feature>
<dbReference type="SUPFAM" id="SSF158472">
    <property type="entry name" value="HAMP domain-like"/>
    <property type="match status" value="1"/>
</dbReference>
<evidence type="ECO:0000256" key="1">
    <source>
        <dbReference type="ARBA" id="ARBA00004651"/>
    </source>
</evidence>
<dbReference type="PANTHER" id="PTHR34220">
    <property type="entry name" value="SENSOR HISTIDINE KINASE YPDA"/>
    <property type="match status" value="1"/>
</dbReference>
<dbReference type="InterPro" id="IPR050640">
    <property type="entry name" value="Bact_2-comp_sensor_kinase"/>
</dbReference>
<dbReference type="SUPFAM" id="SSF55874">
    <property type="entry name" value="ATPase domain of HSP90 chaperone/DNA topoisomerase II/histidine kinase"/>
    <property type="match status" value="1"/>
</dbReference>
<dbReference type="InterPro" id="IPR010559">
    <property type="entry name" value="Sig_transdc_His_kin_internal"/>
</dbReference>
<feature type="transmembrane region" description="Helical" evidence="8">
    <location>
        <begin position="320"/>
        <end position="347"/>
    </location>
</feature>
<evidence type="ECO:0000256" key="5">
    <source>
        <dbReference type="ARBA" id="ARBA00022692"/>
    </source>
</evidence>